<dbReference type="Proteomes" id="UP001523216">
    <property type="component" value="Unassembled WGS sequence"/>
</dbReference>
<dbReference type="InterPro" id="IPR036291">
    <property type="entry name" value="NAD(P)-bd_dom_sf"/>
</dbReference>
<dbReference type="NCBIfam" id="NF004513">
    <property type="entry name" value="PRK05854.1"/>
    <property type="match status" value="1"/>
</dbReference>
<keyword evidence="4" id="KW-1185">Reference proteome</keyword>
<keyword evidence="2" id="KW-0560">Oxidoreductase</keyword>
<accession>A0ABT0XQZ6</accession>
<evidence type="ECO:0000256" key="2">
    <source>
        <dbReference type="ARBA" id="ARBA00023002"/>
    </source>
</evidence>
<geneLocation type="plasmid" evidence="3">
    <name>p1</name>
</geneLocation>
<sequence>MSTKLAVVTGASSGVGLGLATRLAAEGAELLLPVRDPAKGEAAAARIRAEAPQARVTLAALDLASLASVAAFAETVDRPVDVLINNAGVMAPPVRHTTADGLELQFGTNHIGHFALTARLLPQLRAGRARVTTMTSGAARNATINWDDLGSARGYAAIKAYGQSKLANLMFALELDRRSRAEGWDIVSNAAHPGTTLTGLYAAGPNLGRDKPARLEAIMSRLARWGVFVQGVEQGLQPALYAATSEEARGGRLYGPDGIGQFTGKPTELAIYRPARDLAAARRLWDVSAELAGVEFVPGGGAGRNPRT</sequence>
<evidence type="ECO:0000313" key="4">
    <source>
        <dbReference type="Proteomes" id="UP001523216"/>
    </source>
</evidence>
<keyword evidence="3" id="KW-0614">Plasmid</keyword>
<evidence type="ECO:0000256" key="1">
    <source>
        <dbReference type="ARBA" id="ARBA00006484"/>
    </source>
</evidence>
<dbReference type="EMBL" id="JAMQOL010000001">
    <property type="protein sequence ID" value="MCM4076095.1"/>
    <property type="molecule type" value="Genomic_DNA"/>
</dbReference>
<gene>
    <name evidence="3" type="ORF">LXN57_00785</name>
</gene>
<dbReference type="PANTHER" id="PTHR24320:SF148">
    <property type="entry name" value="NAD(P)-BINDING ROSSMANN-FOLD SUPERFAMILY PROTEIN"/>
    <property type="match status" value="1"/>
</dbReference>
<dbReference type="PRINTS" id="PR00081">
    <property type="entry name" value="GDHRDH"/>
</dbReference>
<dbReference type="NCBIfam" id="NF004846">
    <property type="entry name" value="PRK06197.1"/>
    <property type="match status" value="1"/>
</dbReference>
<dbReference type="Pfam" id="PF00106">
    <property type="entry name" value="adh_short"/>
    <property type="match status" value="1"/>
</dbReference>
<dbReference type="RefSeq" id="WP_251795880.1">
    <property type="nucleotide sequence ID" value="NZ_JAMQOL010000001.1"/>
</dbReference>
<name>A0ABT0XQZ6_9ACTN</name>
<comment type="caution">
    <text evidence="3">The sequence shown here is derived from an EMBL/GenBank/DDBJ whole genome shotgun (WGS) entry which is preliminary data.</text>
</comment>
<evidence type="ECO:0000313" key="3">
    <source>
        <dbReference type="EMBL" id="MCM4076095.1"/>
    </source>
</evidence>
<dbReference type="SUPFAM" id="SSF51735">
    <property type="entry name" value="NAD(P)-binding Rossmann-fold domains"/>
    <property type="match status" value="1"/>
</dbReference>
<dbReference type="PANTHER" id="PTHR24320">
    <property type="entry name" value="RETINOL DEHYDROGENASE"/>
    <property type="match status" value="1"/>
</dbReference>
<proteinExistence type="inferred from homology"/>
<organism evidence="3 4">
    <name type="scientific">Paractinoplanes hotanensis</name>
    <dbReference type="NCBI Taxonomy" id="2906497"/>
    <lineage>
        <taxon>Bacteria</taxon>
        <taxon>Bacillati</taxon>
        <taxon>Actinomycetota</taxon>
        <taxon>Actinomycetes</taxon>
        <taxon>Micromonosporales</taxon>
        <taxon>Micromonosporaceae</taxon>
        <taxon>Paractinoplanes</taxon>
    </lineage>
</organism>
<dbReference type="InterPro" id="IPR002347">
    <property type="entry name" value="SDR_fam"/>
</dbReference>
<dbReference type="Gene3D" id="3.40.50.720">
    <property type="entry name" value="NAD(P)-binding Rossmann-like Domain"/>
    <property type="match status" value="1"/>
</dbReference>
<protein>
    <submittedName>
        <fullName evidence="3">SDR family oxidoreductase</fullName>
    </submittedName>
</protein>
<comment type="similarity">
    <text evidence="1">Belongs to the short-chain dehydrogenases/reductases (SDR) family.</text>
</comment>
<reference evidence="3 4" key="1">
    <citation type="submission" date="2022-06" db="EMBL/GenBank/DDBJ databases">
        <title>Actinoplanes abujensis sp. nov., isolated from Nigerian arid soil.</title>
        <authorList>
            <person name="Ding P."/>
        </authorList>
    </citation>
    <scope>NUCLEOTIDE SEQUENCE [LARGE SCALE GENOMIC DNA]</scope>
    <source>
        <strain evidence="4">TRM88002</strain>
        <plasmid evidence="3">p1</plasmid>
    </source>
</reference>